<dbReference type="Gene3D" id="2.40.50.100">
    <property type="match status" value="1"/>
</dbReference>
<dbReference type="Proteomes" id="UP000268059">
    <property type="component" value="Chromosome"/>
</dbReference>
<dbReference type="InterPro" id="IPR011053">
    <property type="entry name" value="Single_hybrid_motif"/>
</dbReference>
<keyword evidence="4 8" id="KW-0276">Fatty acid metabolism</keyword>
<evidence type="ECO:0000256" key="8">
    <source>
        <dbReference type="RuleBase" id="RU364072"/>
    </source>
</evidence>
<evidence type="ECO:0000256" key="4">
    <source>
        <dbReference type="ARBA" id="ARBA00022832"/>
    </source>
</evidence>
<reference evidence="10 11" key="1">
    <citation type="submission" date="2018-11" db="EMBL/GenBank/DDBJ databases">
        <title>Novel Erysipelotrichaceae bacterium isolated from small intestine of a swine.</title>
        <authorList>
            <person name="Kim J.S."/>
            <person name="Choe H."/>
            <person name="Lee Y.R."/>
            <person name="Kim K.M."/>
            <person name="Park D.S."/>
        </authorList>
    </citation>
    <scope>NUCLEOTIDE SEQUENCE [LARGE SCALE GENOMIC DNA]</scope>
    <source>
        <strain evidence="10 11">SG0102</strain>
    </source>
</reference>
<dbReference type="InParanoid" id="A0A3G9J207"/>
<dbReference type="EMBL" id="AP019309">
    <property type="protein sequence ID" value="BBH25210.1"/>
    <property type="molecule type" value="Genomic_DNA"/>
</dbReference>
<dbReference type="PRINTS" id="PR01071">
    <property type="entry name" value="ACOABIOTINCC"/>
</dbReference>
<dbReference type="PROSITE" id="PS00188">
    <property type="entry name" value="BIOTIN"/>
    <property type="match status" value="1"/>
</dbReference>
<evidence type="ECO:0000313" key="10">
    <source>
        <dbReference type="EMBL" id="BBH25210.1"/>
    </source>
</evidence>
<keyword evidence="6 8" id="KW-0275">Fatty acid biosynthesis</keyword>
<dbReference type="InterPro" id="IPR050709">
    <property type="entry name" value="Biotin_Carboxyl_Carrier/Decarb"/>
</dbReference>
<evidence type="ECO:0000256" key="6">
    <source>
        <dbReference type="ARBA" id="ARBA00023160"/>
    </source>
</evidence>
<sequence length="141" mass="14947">MDLVKELMTAFEQADISKMKIEMEGIKLELEKATAPVAPTAPVMPVNTPAAPMPAVPASEEKAAGTEVKSPLVGTFYDAPSPEAQPFVKVGDQVAQGDTLCIIEAMKVMNEIKAPCDGTIASISAHSEDLVEYDQTLMVIA</sequence>
<dbReference type="GO" id="GO:0006633">
    <property type="term" value="P:fatty acid biosynthetic process"/>
    <property type="evidence" value="ECO:0007669"/>
    <property type="project" value="UniProtKB-UniPathway"/>
</dbReference>
<keyword evidence="7 8" id="KW-0092">Biotin</keyword>
<dbReference type="RefSeq" id="WP_125118180.1">
    <property type="nucleotide sequence ID" value="NZ_AP019309.1"/>
</dbReference>
<keyword evidence="11" id="KW-1185">Reference proteome</keyword>
<evidence type="ECO:0000259" key="9">
    <source>
        <dbReference type="PROSITE" id="PS50968"/>
    </source>
</evidence>
<dbReference type="KEGG" id="ebm:SG0102_01440"/>
<dbReference type="FunFam" id="2.40.50.100:FF:000003">
    <property type="entry name" value="Acetyl-CoA carboxylase biotin carboxyl carrier protein"/>
    <property type="match status" value="1"/>
</dbReference>
<name>A0A3G9J207_9FIRM</name>
<dbReference type="FunCoup" id="A0A3G9J207">
    <property type="interactions" value="176"/>
</dbReference>
<dbReference type="OrthoDB" id="9811735at2"/>
<evidence type="ECO:0000256" key="5">
    <source>
        <dbReference type="ARBA" id="ARBA00023098"/>
    </source>
</evidence>
<dbReference type="Pfam" id="PF00364">
    <property type="entry name" value="Biotin_lipoyl"/>
    <property type="match status" value="1"/>
</dbReference>
<dbReference type="SUPFAM" id="SSF51230">
    <property type="entry name" value="Single hybrid motif"/>
    <property type="match status" value="1"/>
</dbReference>
<dbReference type="InterPro" id="IPR001249">
    <property type="entry name" value="AcCoA_biotinCC"/>
</dbReference>
<dbReference type="GO" id="GO:0003989">
    <property type="term" value="F:acetyl-CoA carboxylase activity"/>
    <property type="evidence" value="ECO:0007669"/>
    <property type="project" value="InterPro"/>
</dbReference>
<evidence type="ECO:0000256" key="2">
    <source>
        <dbReference type="ARBA" id="ARBA00017562"/>
    </source>
</evidence>
<keyword evidence="5 8" id="KW-0443">Lipid metabolism</keyword>
<dbReference type="PANTHER" id="PTHR45266">
    <property type="entry name" value="OXALOACETATE DECARBOXYLASE ALPHA CHAIN"/>
    <property type="match status" value="1"/>
</dbReference>
<dbReference type="UniPathway" id="UPA00094"/>
<comment type="pathway">
    <text evidence="1 8">Lipid metabolism; fatty acid biosynthesis.</text>
</comment>
<evidence type="ECO:0000256" key="1">
    <source>
        <dbReference type="ARBA" id="ARBA00005194"/>
    </source>
</evidence>
<accession>A0A3G9J207</accession>
<feature type="domain" description="Lipoyl-binding" evidence="9">
    <location>
        <begin position="65"/>
        <end position="141"/>
    </location>
</feature>
<evidence type="ECO:0000256" key="3">
    <source>
        <dbReference type="ARBA" id="ARBA00022516"/>
    </source>
</evidence>
<evidence type="ECO:0000313" key="11">
    <source>
        <dbReference type="Proteomes" id="UP000268059"/>
    </source>
</evidence>
<keyword evidence="3 8" id="KW-0444">Lipid biosynthesis</keyword>
<dbReference type="NCBIfam" id="TIGR00531">
    <property type="entry name" value="BCCP"/>
    <property type="match status" value="1"/>
</dbReference>
<evidence type="ECO:0000256" key="7">
    <source>
        <dbReference type="ARBA" id="ARBA00023267"/>
    </source>
</evidence>
<proteinExistence type="predicted"/>
<gene>
    <name evidence="10" type="ORF">SG0102_01440</name>
</gene>
<organism evidence="10 11">
    <name type="scientific">Intestinibaculum porci</name>
    <dbReference type="NCBI Taxonomy" id="2487118"/>
    <lineage>
        <taxon>Bacteria</taxon>
        <taxon>Bacillati</taxon>
        <taxon>Bacillota</taxon>
        <taxon>Erysipelotrichia</taxon>
        <taxon>Erysipelotrichales</taxon>
        <taxon>Erysipelotrichaceae</taxon>
        <taxon>Intestinibaculum</taxon>
    </lineage>
</organism>
<dbReference type="AlphaFoldDB" id="A0A3G9J207"/>
<protein>
    <recommendedName>
        <fullName evidence="2 8">Biotin carboxyl carrier protein of acetyl-CoA carboxylase</fullName>
    </recommendedName>
</protein>
<dbReference type="CDD" id="cd06850">
    <property type="entry name" value="biotinyl_domain"/>
    <property type="match status" value="1"/>
</dbReference>
<dbReference type="GO" id="GO:0009317">
    <property type="term" value="C:acetyl-CoA carboxylase complex"/>
    <property type="evidence" value="ECO:0007669"/>
    <property type="project" value="InterPro"/>
</dbReference>
<dbReference type="PANTHER" id="PTHR45266:SF3">
    <property type="entry name" value="OXALOACETATE DECARBOXYLASE ALPHA CHAIN"/>
    <property type="match status" value="1"/>
</dbReference>
<dbReference type="InterPro" id="IPR001882">
    <property type="entry name" value="Biotin_BS"/>
</dbReference>
<comment type="function">
    <text evidence="8">This protein is a component of the acetyl coenzyme A carboxylase complex; first, biotin carboxylase catalyzes the carboxylation of the carrier protein and then the transcarboxylase transfers the carboxyl group to form malonyl-CoA.</text>
</comment>
<dbReference type="PROSITE" id="PS50968">
    <property type="entry name" value="BIOTINYL_LIPOYL"/>
    <property type="match status" value="1"/>
</dbReference>
<dbReference type="InterPro" id="IPR000089">
    <property type="entry name" value="Biotin_lipoyl"/>
</dbReference>